<evidence type="ECO:0000313" key="2">
    <source>
        <dbReference type="Proteomes" id="UP000822476"/>
    </source>
</evidence>
<organism evidence="1 2">
    <name type="scientific">Paragonimus skrjabini miyazakii</name>
    <dbReference type="NCBI Taxonomy" id="59628"/>
    <lineage>
        <taxon>Eukaryota</taxon>
        <taxon>Metazoa</taxon>
        <taxon>Spiralia</taxon>
        <taxon>Lophotrochozoa</taxon>
        <taxon>Platyhelminthes</taxon>
        <taxon>Trematoda</taxon>
        <taxon>Digenea</taxon>
        <taxon>Plagiorchiida</taxon>
        <taxon>Troglotremata</taxon>
        <taxon>Troglotrematidae</taxon>
        <taxon>Paragonimus</taxon>
    </lineage>
</organism>
<dbReference type="AlphaFoldDB" id="A0A8S9YHX4"/>
<comment type="caution">
    <text evidence="1">The sequence shown here is derived from an EMBL/GenBank/DDBJ whole genome shotgun (WGS) entry which is preliminary data.</text>
</comment>
<reference evidence="1" key="1">
    <citation type="submission" date="2019-07" db="EMBL/GenBank/DDBJ databases">
        <title>Annotation for the trematode Paragonimus miyazaki's.</title>
        <authorList>
            <person name="Choi Y.-J."/>
        </authorList>
    </citation>
    <scope>NUCLEOTIDE SEQUENCE</scope>
    <source>
        <strain evidence="1">Japan</strain>
    </source>
</reference>
<name>A0A8S9YHX4_9TREM</name>
<accession>A0A8S9YHX4</accession>
<evidence type="ECO:0000313" key="1">
    <source>
        <dbReference type="EMBL" id="KAF7234077.1"/>
    </source>
</evidence>
<dbReference type="OrthoDB" id="6278526at2759"/>
<keyword evidence="2" id="KW-1185">Reference proteome</keyword>
<proteinExistence type="predicted"/>
<sequence>MPLEAVIILAGYVHDNFSSFSKSPTNFMSPPMVNIDADRDLKDFMSATCNALVRIREEIHGLRLDINALRYQISTPLSRESTGYPVKFPMDTVEDLQLLNTKLEDITLRNTLVNYRFVHFIYTDELFETHRRELCWDKHPQYPGNTYDR</sequence>
<gene>
    <name evidence="1" type="ORF">EG68_12465</name>
</gene>
<dbReference type="EMBL" id="JTDE01013532">
    <property type="protein sequence ID" value="KAF7234077.1"/>
    <property type="molecule type" value="Genomic_DNA"/>
</dbReference>
<dbReference type="Proteomes" id="UP000822476">
    <property type="component" value="Unassembled WGS sequence"/>
</dbReference>
<protein>
    <submittedName>
        <fullName evidence="1">Uncharacterized protein</fullName>
    </submittedName>
</protein>